<dbReference type="Pfam" id="PF05957">
    <property type="entry name" value="DUF883"/>
    <property type="match status" value="1"/>
</dbReference>
<evidence type="ECO:0000259" key="1">
    <source>
        <dbReference type="Pfam" id="PF05957"/>
    </source>
</evidence>
<feature type="domain" description="DUF883" evidence="1">
    <location>
        <begin position="13"/>
        <end position="64"/>
    </location>
</feature>
<dbReference type="InterPro" id="IPR043604">
    <property type="entry name" value="DUF883_N"/>
</dbReference>
<dbReference type="AlphaFoldDB" id="A0A934TR05"/>
<dbReference type="SUPFAM" id="SSF47857">
    <property type="entry name" value="Apolipophorin-III"/>
    <property type="match status" value="1"/>
</dbReference>
<dbReference type="PANTHER" id="PTHR35893:SF3">
    <property type="entry name" value="INNER MEMBRANE PROTEIN"/>
    <property type="match status" value="1"/>
</dbReference>
<dbReference type="GO" id="GO:0043022">
    <property type="term" value="F:ribosome binding"/>
    <property type="evidence" value="ECO:0007669"/>
    <property type="project" value="InterPro"/>
</dbReference>
<dbReference type="EMBL" id="JAEPWM010000001">
    <property type="protein sequence ID" value="MBK6005341.1"/>
    <property type="molecule type" value="Genomic_DNA"/>
</dbReference>
<protein>
    <submittedName>
        <fullName evidence="2">DUF883 family protein</fullName>
    </submittedName>
</protein>
<organism evidence="2 3">
    <name type="scientific">Ramlibacter ginsenosidimutans</name>
    <dbReference type="NCBI Taxonomy" id="502333"/>
    <lineage>
        <taxon>Bacteria</taxon>
        <taxon>Pseudomonadati</taxon>
        <taxon>Pseudomonadota</taxon>
        <taxon>Betaproteobacteria</taxon>
        <taxon>Burkholderiales</taxon>
        <taxon>Comamonadaceae</taxon>
        <taxon>Ramlibacter</taxon>
    </lineage>
</organism>
<dbReference type="Proteomes" id="UP000630528">
    <property type="component" value="Unassembled WGS sequence"/>
</dbReference>
<dbReference type="RefSeq" id="WP_201166682.1">
    <property type="nucleotide sequence ID" value="NZ_JAEPWM010000001.1"/>
</dbReference>
<gene>
    <name evidence="2" type="ORF">JJB11_04480</name>
</gene>
<sequence length="108" mass="12126">MNDFTQHLKEGEDRLMQDIRALAADVEALLKHAARDAGDGWDDTRRNLEQRLKIARRELASLEEAVRARSGRAAETAIAWGREHRWELVGAGVGLGLLLALLLRSDRD</sequence>
<accession>A0A934TR05</accession>
<comment type="caution">
    <text evidence="2">The sequence shown here is derived from an EMBL/GenBank/DDBJ whole genome shotgun (WGS) entry which is preliminary data.</text>
</comment>
<name>A0A934TR05_9BURK</name>
<keyword evidence="3" id="KW-1185">Reference proteome</keyword>
<evidence type="ECO:0000313" key="2">
    <source>
        <dbReference type="EMBL" id="MBK6005341.1"/>
    </source>
</evidence>
<reference evidence="2" key="1">
    <citation type="journal article" date="2012" name="J. Microbiol. Biotechnol.">
        <title>Ramlibacter ginsenosidimutans sp. nov., with ginsenoside-converting activity.</title>
        <authorList>
            <person name="Wang L."/>
            <person name="An D.S."/>
            <person name="Kim S.G."/>
            <person name="Jin F.X."/>
            <person name="Kim S.C."/>
            <person name="Lee S.T."/>
            <person name="Im W.T."/>
        </authorList>
    </citation>
    <scope>NUCLEOTIDE SEQUENCE</scope>
    <source>
        <strain evidence="2">KACC 17527</strain>
    </source>
</reference>
<proteinExistence type="predicted"/>
<evidence type="ECO:0000313" key="3">
    <source>
        <dbReference type="Proteomes" id="UP000630528"/>
    </source>
</evidence>
<dbReference type="InterPro" id="IPR010279">
    <property type="entry name" value="YqjD/ElaB"/>
</dbReference>
<dbReference type="PANTHER" id="PTHR35893">
    <property type="entry name" value="INNER MEMBRANE PROTEIN-RELATED"/>
    <property type="match status" value="1"/>
</dbReference>
<reference evidence="2" key="2">
    <citation type="submission" date="2021-01" db="EMBL/GenBank/DDBJ databases">
        <authorList>
            <person name="Kang M."/>
        </authorList>
    </citation>
    <scope>NUCLEOTIDE SEQUENCE</scope>
    <source>
        <strain evidence="2">KACC 17527</strain>
    </source>
</reference>